<evidence type="ECO:0000313" key="1">
    <source>
        <dbReference type="EMBL" id="ORE88502.1"/>
    </source>
</evidence>
<dbReference type="EMBL" id="AQQV01000001">
    <property type="protein sequence ID" value="ORE88502.1"/>
    <property type="molecule type" value="Genomic_DNA"/>
</dbReference>
<dbReference type="InterPro" id="IPR012434">
    <property type="entry name" value="DUF1631"/>
</dbReference>
<sequence>MASHTVAGLQGREDLSALADRARGQLRQILRDELRPLLAGYIDKTADLLLKPASAGHNPAEARKNVDLARTLKQNAGVWCDTLLSQVESRLFMAEDTAGRRKQSEENGGANANLIAVAKALLIAETRYFKKIAEIDARFNRVRLIMSLAIDNKAVAPTGLHQALEQSADQLDWPKPNRKVLYSSFETHVIGNLDRLYERMLELFRKVGSEAAQLVVESTFDLSQIEESEDAGSAKAVAKNWMQPPGEISDVDGKTTAMLTRLALQSDGEGYTDGLLAADLLALMDKRPLPGISYESGLISVQRTSLAGHFLNEVKADPLLSRDMDAHHEPLRMPLVKSAIADNSVFTDASHPLANLIDEHMTKAARHRLVNAAEAQEMQESLARVLEMFDLSPDFVRESMAKAEPLKDEQIERFYALQRKQAAQRREFVISEARRVVADEMERSTFARDVPAPAKRFLEKAWSALLTQRLLKYGASNPVWQDGIDKTDQLIDLLEARDPVAKPSQEWVDLIRTMIDDLVKGGLPAEQRGNILKMLEAARKTP</sequence>
<reference evidence="1 2" key="1">
    <citation type="submission" date="2013-04" db="EMBL/GenBank/DDBJ databases">
        <title>Oceanococcus atlanticus 22II-S10r2 Genome Sequencing.</title>
        <authorList>
            <person name="Lai Q."/>
            <person name="Li G."/>
            <person name="Shao Z."/>
        </authorList>
    </citation>
    <scope>NUCLEOTIDE SEQUENCE [LARGE SCALE GENOMIC DNA]</scope>
    <source>
        <strain evidence="1 2">22II-S10r2</strain>
    </source>
</reference>
<evidence type="ECO:0000313" key="2">
    <source>
        <dbReference type="Proteomes" id="UP000192342"/>
    </source>
</evidence>
<dbReference type="RefSeq" id="WP_083559136.1">
    <property type="nucleotide sequence ID" value="NZ_AQQV01000001.1"/>
</dbReference>
<accession>A0A1Y1SFQ9</accession>
<dbReference type="Proteomes" id="UP000192342">
    <property type="component" value="Unassembled WGS sequence"/>
</dbReference>
<dbReference type="Pfam" id="PF07793">
    <property type="entry name" value="DUF1631"/>
    <property type="match status" value="2"/>
</dbReference>
<gene>
    <name evidence="1" type="ORF">ATO7_01465</name>
</gene>
<dbReference type="OrthoDB" id="6188167at2"/>
<dbReference type="AlphaFoldDB" id="A0A1Y1SFQ9"/>
<protein>
    <submittedName>
        <fullName evidence="1">Uncharacterized protein</fullName>
    </submittedName>
</protein>
<name>A0A1Y1SFQ9_9GAMM</name>
<dbReference type="STRING" id="1317117.ATO7_01465"/>
<proteinExistence type="predicted"/>
<comment type="caution">
    <text evidence="1">The sequence shown here is derived from an EMBL/GenBank/DDBJ whole genome shotgun (WGS) entry which is preliminary data.</text>
</comment>
<keyword evidence="2" id="KW-1185">Reference proteome</keyword>
<organism evidence="1 2">
    <name type="scientific">Oceanococcus atlanticus</name>
    <dbReference type="NCBI Taxonomy" id="1317117"/>
    <lineage>
        <taxon>Bacteria</taxon>
        <taxon>Pseudomonadati</taxon>
        <taxon>Pseudomonadota</taxon>
        <taxon>Gammaproteobacteria</taxon>
        <taxon>Chromatiales</taxon>
        <taxon>Oceanococcaceae</taxon>
        <taxon>Oceanococcus</taxon>
    </lineage>
</organism>